<sequence length="161" mass="17103">MRILVSNDDGYQAEGIKQLTQTLSEIAEVVVVAPNENKSAASSSLTIGKPLEPIQIDENVFAIDATPSDCVHLALCGFLKKSIDLVVTGINFGANLGDDVIYSGTVAGAIEGRFLGLPSIAISLTGWKCEHFETAAIIAKRLVEKIEKAPLSHNTIINVNV</sequence>
<dbReference type="Pfam" id="PF01975">
    <property type="entry name" value="SurE"/>
    <property type="match status" value="1"/>
</dbReference>
<dbReference type="PANTHER" id="PTHR30457:SF12">
    <property type="entry name" value="5'_3'-NUCLEOTIDASE SURE"/>
    <property type="match status" value="1"/>
</dbReference>
<keyword evidence="5" id="KW-0378">Hydrolase</keyword>
<protein>
    <recommendedName>
        <fullName evidence="6">Survival protein SurE-like phosphatase/nucleotidase domain-containing protein</fullName>
    </recommendedName>
</protein>
<evidence type="ECO:0000256" key="3">
    <source>
        <dbReference type="ARBA" id="ARBA00022723"/>
    </source>
</evidence>
<dbReference type="GO" id="GO:0008254">
    <property type="term" value="F:3'-nucleotidase activity"/>
    <property type="evidence" value="ECO:0007669"/>
    <property type="project" value="TreeGrafter"/>
</dbReference>
<dbReference type="InterPro" id="IPR030048">
    <property type="entry name" value="SurE"/>
</dbReference>
<keyword evidence="2" id="KW-0963">Cytoplasm</keyword>
<dbReference type="GO" id="GO:0008253">
    <property type="term" value="F:5'-nucleotidase activity"/>
    <property type="evidence" value="ECO:0007669"/>
    <property type="project" value="TreeGrafter"/>
</dbReference>
<dbReference type="NCBIfam" id="TIGR00087">
    <property type="entry name" value="surE"/>
    <property type="match status" value="1"/>
</dbReference>
<dbReference type="PANTHER" id="PTHR30457">
    <property type="entry name" value="5'-NUCLEOTIDASE SURE"/>
    <property type="match status" value="1"/>
</dbReference>
<dbReference type="Gene3D" id="3.40.1210.10">
    <property type="entry name" value="Survival protein SurE-like phosphatase/nucleotidase"/>
    <property type="match status" value="1"/>
</dbReference>
<dbReference type="AlphaFoldDB" id="A0A382ZKR8"/>
<comment type="similarity">
    <text evidence="1">Belongs to the SurE nucleotidase family.</text>
</comment>
<evidence type="ECO:0000256" key="1">
    <source>
        <dbReference type="ARBA" id="ARBA00011062"/>
    </source>
</evidence>
<proteinExistence type="inferred from homology"/>
<evidence type="ECO:0000256" key="4">
    <source>
        <dbReference type="ARBA" id="ARBA00022741"/>
    </source>
</evidence>
<feature type="non-terminal residue" evidence="7">
    <location>
        <position position="161"/>
    </location>
</feature>
<keyword evidence="3" id="KW-0479">Metal-binding</keyword>
<evidence type="ECO:0000259" key="6">
    <source>
        <dbReference type="Pfam" id="PF01975"/>
    </source>
</evidence>
<name>A0A382ZKR8_9ZZZZ</name>
<dbReference type="InterPro" id="IPR036523">
    <property type="entry name" value="SurE-like_sf"/>
</dbReference>
<evidence type="ECO:0000256" key="5">
    <source>
        <dbReference type="ARBA" id="ARBA00022801"/>
    </source>
</evidence>
<dbReference type="GO" id="GO:0000166">
    <property type="term" value="F:nucleotide binding"/>
    <property type="evidence" value="ECO:0007669"/>
    <property type="project" value="UniProtKB-KW"/>
</dbReference>
<keyword evidence="4" id="KW-0547">Nucleotide-binding</keyword>
<reference evidence="7" key="1">
    <citation type="submission" date="2018-05" db="EMBL/GenBank/DDBJ databases">
        <authorList>
            <person name="Lanie J.A."/>
            <person name="Ng W.-L."/>
            <person name="Kazmierczak K.M."/>
            <person name="Andrzejewski T.M."/>
            <person name="Davidsen T.M."/>
            <person name="Wayne K.J."/>
            <person name="Tettelin H."/>
            <person name="Glass J.I."/>
            <person name="Rusch D."/>
            <person name="Podicherti R."/>
            <person name="Tsui H.-C.T."/>
            <person name="Winkler M.E."/>
        </authorList>
    </citation>
    <scope>NUCLEOTIDE SEQUENCE</scope>
</reference>
<feature type="domain" description="Survival protein SurE-like phosphatase/nucleotidase" evidence="6">
    <location>
        <begin position="3"/>
        <end position="161"/>
    </location>
</feature>
<organism evidence="7">
    <name type="scientific">marine metagenome</name>
    <dbReference type="NCBI Taxonomy" id="408172"/>
    <lineage>
        <taxon>unclassified sequences</taxon>
        <taxon>metagenomes</taxon>
        <taxon>ecological metagenomes</taxon>
    </lineage>
</organism>
<evidence type="ECO:0000313" key="7">
    <source>
        <dbReference type="EMBL" id="SVD95819.1"/>
    </source>
</evidence>
<dbReference type="EMBL" id="UINC01184554">
    <property type="protein sequence ID" value="SVD95819.1"/>
    <property type="molecule type" value="Genomic_DNA"/>
</dbReference>
<evidence type="ECO:0000256" key="2">
    <source>
        <dbReference type="ARBA" id="ARBA00022490"/>
    </source>
</evidence>
<gene>
    <name evidence="7" type="ORF">METZ01_LOCUS448673</name>
</gene>
<dbReference type="GO" id="GO:0004309">
    <property type="term" value="F:exopolyphosphatase activity"/>
    <property type="evidence" value="ECO:0007669"/>
    <property type="project" value="TreeGrafter"/>
</dbReference>
<accession>A0A382ZKR8</accession>
<dbReference type="GO" id="GO:0046872">
    <property type="term" value="F:metal ion binding"/>
    <property type="evidence" value="ECO:0007669"/>
    <property type="project" value="UniProtKB-KW"/>
</dbReference>
<dbReference type="InterPro" id="IPR002828">
    <property type="entry name" value="SurE-like_Pase/nucleotidase"/>
</dbReference>
<dbReference type="SUPFAM" id="SSF64167">
    <property type="entry name" value="SurE-like"/>
    <property type="match status" value="1"/>
</dbReference>